<dbReference type="InterPro" id="IPR045028">
    <property type="entry name" value="DinG/Rad3-like"/>
</dbReference>
<keyword evidence="3" id="KW-0067">ATP-binding</keyword>
<evidence type="ECO:0000313" key="6">
    <source>
        <dbReference type="EMBL" id="ROR03494.1"/>
    </source>
</evidence>
<dbReference type="InterPro" id="IPR006555">
    <property type="entry name" value="ATP-dep_Helicase_C"/>
</dbReference>
<dbReference type="Gene3D" id="3.40.50.300">
    <property type="entry name" value="P-loop containing nucleotide triphosphate hydrolases"/>
    <property type="match status" value="2"/>
</dbReference>
<comment type="similarity">
    <text evidence="4">Belongs to the helicase family. DinG subfamily.</text>
</comment>
<evidence type="ECO:0000256" key="4">
    <source>
        <dbReference type="ARBA" id="ARBA00038058"/>
    </source>
</evidence>
<organism evidence="6 7">
    <name type="scientific">Desulfosoma caldarium</name>
    <dbReference type="NCBI Taxonomy" id="610254"/>
    <lineage>
        <taxon>Bacteria</taxon>
        <taxon>Pseudomonadati</taxon>
        <taxon>Thermodesulfobacteriota</taxon>
        <taxon>Syntrophobacteria</taxon>
        <taxon>Syntrophobacterales</taxon>
        <taxon>Syntrophobacteraceae</taxon>
        <taxon>Desulfosoma</taxon>
    </lineage>
</organism>
<dbReference type="GO" id="GO:0016818">
    <property type="term" value="F:hydrolase activity, acting on acid anhydrides, in phosphorus-containing anhydrides"/>
    <property type="evidence" value="ECO:0007669"/>
    <property type="project" value="InterPro"/>
</dbReference>
<dbReference type="Pfam" id="PF13307">
    <property type="entry name" value="Helicase_C_2"/>
    <property type="match status" value="1"/>
</dbReference>
<dbReference type="EMBL" id="RJVA01000001">
    <property type="protein sequence ID" value="ROR03494.1"/>
    <property type="molecule type" value="Genomic_DNA"/>
</dbReference>
<keyword evidence="2" id="KW-0378">Hydrolase</keyword>
<keyword evidence="1" id="KW-0547">Nucleotide-binding</keyword>
<comment type="caution">
    <text evidence="6">The sequence shown here is derived from an EMBL/GenBank/DDBJ whole genome shotgun (WGS) entry which is preliminary data.</text>
</comment>
<protein>
    <submittedName>
        <fullName evidence="6">ATP-dependent DNA helicase DinG</fullName>
    </submittedName>
</protein>
<dbReference type="AlphaFoldDB" id="A0A3N1VL18"/>
<dbReference type="SUPFAM" id="SSF52540">
    <property type="entry name" value="P-loop containing nucleoside triphosphate hydrolases"/>
    <property type="match status" value="1"/>
</dbReference>
<dbReference type="RefSeq" id="WP_123288601.1">
    <property type="nucleotide sequence ID" value="NZ_RJVA01000001.1"/>
</dbReference>
<dbReference type="PANTHER" id="PTHR11472:SF34">
    <property type="entry name" value="REGULATOR OF TELOMERE ELONGATION HELICASE 1"/>
    <property type="match status" value="1"/>
</dbReference>
<dbReference type="GO" id="GO:0006139">
    <property type="term" value="P:nucleobase-containing compound metabolic process"/>
    <property type="evidence" value="ECO:0007669"/>
    <property type="project" value="InterPro"/>
</dbReference>
<dbReference type="InterPro" id="IPR014013">
    <property type="entry name" value="Helic_SF1/SF2_ATP-bd_DinG/Rad3"/>
</dbReference>
<evidence type="ECO:0000256" key="2">
    <source>
        <dbReference type="ARBA" id="ARBA00022801"/>
    </source>
</evidence>
<dbReference type="Proteomes" id="UP000276223">
    <property type="component" value="Unassembled WGS sequence"/>
</dbReference>
<sequence>MPEGLSLESFFSSSGLLSGLLARYEHRPSQAAMAKAVWQSYMDGVPLVVEAGTGTGKTFAYLIPALLSGRKTVVSTATKALQDQILDQDIPFLTRHFFPQARVCSLKGRKNYLCLRRFREFAHQPSFLNPHEAKLFGALHQWAAETKTGDRSELDWLPDHYQAWNEITAGAEQCLNQQCPHYGQCFVQKSRLQAAKADLLIVNHHLFFASLTMEDRGSGDFLSAFPAVIFDEAHHVEDVAGLFFGHQFSSWSVAELTRDVLRALAHAKVSADFRKNIASALEHLGRRTREAAKILSAAAGPLSMRQRLDLGAPTSPLPACAAALREALKNLGQLVQQQAGVSPLWESLEARCRALDWNLEQILGQEDPHLTHWYEVHNHPVGFTLRATPLDVAPILLEKLFHPKETVILTSATLATVESKRPSFHYIRERLGVPHEGRELQVPSPFAFEKQAALYIPKPFPFPHEPSFCQAMAREALKIMDKTQGRALFLFTSYRHMHETYRLLADQLPFLLLCQGEKPKRKLLSQFKEDTHSVLLATYSFWEGIDVPGHSLSCVLIDKLPFDVPNDPITASRVERLSQAGHNAFYRYQVPRAVLQLKQGFGRLIRSRQDKGVLVLFDTRVLTKPYGRIFLESLPAMPIVHRLDAIPEHLLSLKDLNSSNS</sequence>
<keyword evidence="7" id="KW-1185">Reference proteome</keyword>
<accession>A0A3N1VL18</accession>
<dbReference type="GO" id="GO:0005524">
    <property type="term" value="F:ATP binding"/>
    <property type="evidence" value="ECO:0007669"/>
    <property type="project" value="UniProtKB-KW"/>
</dbReference>
<evidence type="ECO:0000256" key="1">
    <source>
        <dbReference type="ARBA" id="ARBA00022741"/>
    </source>
</evidence>
<dbReference type="GO" id="GO:0003678">
    <property type="term" value="F:DNA helicase activity"/>
    <property type="evidence" value="ECO:0007669"/>
    <property type="project" value="TreeGrafter"/>
</dbReference>
<dbReference type="PANTHER" id="PTHR11472">
    <property type="entry name" value="DNA REPAIR DEAD HELICASE RAD3/XP-D SUBFAMILY MEMBER"/>
    <property type="match status" value="1"/>
</dbReference>
<evidence type="ECO:0000256" key="3">
    <source>
        <dbReference type="ARBA" id="ARBA00022840"/>
    </source>
</evidence>
<dbReference type="Pfam" id="PF00270">
    <property type="entry name" value="DEAD"/>
    <property type="match status" value="1"/>
</dbReference>
<dbReference type="SMART" id="SM00491">
    <property type="entry name" value="HELICc2"/>
    <property type="match status" value="1"/>
</dbReference>
<proteinExistence type="inferred from homology"/>
<dbReference type="GO" id="GO:0003676">
    <property type="term" value="F:nucleic acid binding"/>
    <property type="evidence" value="ECO:0007669"/>
    <property type="project" value="InterPro"/>
</dbReference>
<feature type="domain" description="Helicase ATP-binding" evidence="5">
    <location>
        <begin position="16"/>
        <end position="302"/>
    </location>
</feature>
<dbReference type="OrthoDB" id="9805194at2"/>
<evidence type="ECO:0000259" key="5">
    <source>
        <dbReference type="PROSITE" id="PS51193"/>
    </source>
</evidence>
<reference evidence="6 7" key="1">
    <citation type="submission" date="2018-11" db="EMBL/GenBank/DDBJ databases">
        <title>Genomic Encyclopedia of Type Strains, Phase IV (KMG-IV): sequencing the most valuable type-strain genomes for metagenomic binning, comparative biology and taxonomic classification.</title>
        <authorList>
            <person name="Goeker M."/>
        </authorList>
    </citation>
    <scope>NUCLEOTIDE SEQUENCE [LARGE SCALE GENOMIC DNA]</scope>
    <source>
        <strain evidence="6 7">DSM 22027</strain>
    </source>
</reference>
<keyword evidence="6" id="KW-0347">Helicase</keyword>
<evidence type="ECO:0000313" key="7">
    <source>
        <dbReference type="Proteomes" id="UP000276223"/>
    </source>
</evidence>
<dbReference type="InterPro" id="IPR027417">
    <property type="entry name" value="P-loop_NTPase"/>
</dbReference>
<dbReference type="InterPro" id="IPR011545">
    <property type="entry name" value="DEAD/DEAH_box_helicase_dom"/>
</dbReference>
<gene>
    <name evidence="6" type="ORF">EDC27_0026</name>
</gene>
<name>A0A3N1VL18_9BACT</name>
<dbReference type="PROSITE" id="PS51193">
    <property type="entry name" value="HELICASE_ATP_BIND_2"/>
    <property type="match status" value="1"/>
</dbReference>